<dbReference type="InterPro" id="IPR053772">
    <property type="entry name" value="At1g61320/At1g61330-like"/>
</dbReference>
<feature type="domain" description="AAA+ ATPase At3g28540-like C-terminal" evidence="2">
    <location>
        <begin position="194"/>
        <end position="240"/>
    </location>
</feature>
<organism evidence="3 4">
    <name type="scientific">Striga asiatica</name>
    <name type="common">Asiatic witchweed</name>
    <name type="synonym">Buchnera asiatica</name>
    <dbReference type="NCBI Taxonomy" id="4170"/>
    <lineage>
        <taxon>Eukaryota</taxon>
        <taxon>Viridiplantae</taxon>
        <taxon>Streptophyta</taxon>
        <taxon>Embryophyta</taxon>
        <taxon>Tracheophyta</taxon>
        <taxon>Spermatophyta</taxon>
        <taxon>Magnoliopsida</taxon>
        <taxon>eudicotyledons</taxon>
        <taxon>Gunneridae</taxon>
        <taxon>Pentapetalae</taxon>
        <taxon>asterids</taxon>
        <taxon>lamiids</taxon>
        <taxon>Lamiales</taxon>
        <taxon>Orobanchaceae</taxon>
        <taxon>Buchnereae</taxon>
        <taxon>Striga</taxon>
    </lineage>
</organism>
<proteinExistence type="predicted"/>
<gene>
    <name evidence="3" type="ORF">STAS_26273</name>
</gene>
<reference evidence="4" key="1">
    <citation type="journal article" date="2019" name="Curr. Biol.">
        <title>Genome Sequence of Striga asiatica Provides Insight into the Evolution of Plant Parasitism.</title>
        <authorList>
            <person name="Yoshida S."/>
            <person name="Kim S."/>
            <person name="Wafula E.K."/>
            <person name="Tanskanen J."/>
            <person name="Kim Y.M."/>
            <person name="Honaas L."/>
            <person name="Yang Z."/>
            <person name="Spallek T."/>
            <person name="Conn C.E."/>
            <person name="Ichihashi Y."/>
            <person name="Cheong K."/>
            <person name="Cui S."/>
            <person name="Der J.P."/>
            <person name="Gundlach H."/>
            <person name="Jiao Y."/>
            <person name="Hori C."/>
            <person name="Ishida J.K."/>
            <person name="Kasahara H."/>
            <person name="Kiba T."/>
            <person name="Kim M.S."/>
            <person name="Koo N."/>
            <person name="Laohavisit A."/>
            <person name="Lee Y.H."/>
            <person name="Lumba S."/>
            <person name="McCourt P."/>
            <person name="Mortimer J.C."/>
            <person name="Mutuku J.M."/>
            <person name="Nomura T."/>
            <person name="Sasaki-Sekimoto Y."/>
            <person name="Seto Y."/>
            <person name="Wang Y."/>
            <person name="Wakatake T."/>
            <person name="Sakakibara H."/>
            <person name="Demura T."/>
            <person name="Yamaguchi S."/>
            <person name="Yoneyama K."/>
            <person name="Manabe R.I."/>
            <person name="Nelson D.C."/>
            <person name="Schulman A.H."/>
            <person name="Timko M.P."/>
            <person name="dePamphilis C.W."/>
            <person name="Choi D."/>
            <person name="Shirasu K."/>
        </authorList>
    </citation>
    <scope>NUCLEOTIDE SEQUENCE [LARGE SCALE GENOMIC DNA]</scope>
    <source>
        <strain evidence="4">cv. UVA1</strain>
    </source>
</reference>
<evidence type="ECO:0000313" key="4">
    <source>
        <dbReference type="Proteomes" id="UP000325081"/>
    </source>
</evidence>
<feature type="non-terminal residue" evidence="3">
    <location>
        <position position="1"/>
    </location>
</feature>
<name>A0A5A7QUQ5_STRAF</name>
<evidence type="ECO:0000313" key="3">
    <source>
        <dbReference type="EMBL" id="GER49065.1"/>
    </source>
</evidence>
<dbReference type="InterPro" id="IPR058017">
    <property type="entry name" value="At3g28540-like_C"/>
</dbReference>
<dbReference type="InterPro" id="IPR055357">
    <property type="entry name" value="LRR_At1g61320_AtMIF1"/>
</dbReference>
<dbReference type="PANTHER" id="PTHR34145">
    <property type="entry name" value="OS02G0105600 PROTEIN"/>
    <property type="match status" value="1"/>
</dbReference>
<keyword evidence="4" id="KW-1185">Reference proteome</keyword>
<dbReference type="Gene3D" id="6.10.280.40">
    <property type="match status" value="1"/>
</dbReference>
<accession>A0A5A7QUQ5</accession>
<dbReference type="Pfam" id="PF25568">
    <property type="entry name" value="AAA_lid_At3g28540"/>
    <property type="match status" value="1"/>
</dbReference>
<comment type="caution">
    <text evidence="3">The sequence shown here is derived from an EMBL/GenBank/DDBJ whole genome shotgun (WGS) entry which is preliminary data.</text>
</comment>
<feature type="domain" description="At1g61320/AtMIF1 LRR" evidence="1">
    <location>
        <begin position="31"/>
        <end position="186"/>
    </location>
</feature>
<dbReference type="OrthoDB" id="1534647at2759"/>
<sequence length="242" mass="27422">RHKEWFDSSQEKFVSVVDRTLQGYCDQNLSIHKLHLHLLRPDSRPAVSLLNKWIPILALNIKAFKLNFLSFSLAYYDLPSAVFLAESLEELNLGNCRLSPVESLRFKCLRTLTLEKVQFDGGTFENITSGCPLLKRLVLNNCQGLRNFKALPGHNHFALCDFKSINETRSIEINVPNLETVTLSSVLNYVEGFGFRLLASNYLGIKEHVLFDEIEDLLRNAKETPAEVAEELLKGDDADVAL</sequence>
<evidence type="ECO:0000259" key="1">
    <source>
        <dbReference type="Pfam" id="PF23622"/>
    </source>
</evidence>
<dbReference type="Pfam" id="PF23622">
    <property type="entry name" value="LRR_At1g61320_AtMIF1"/>
    <property type="match status" value="1"/>
</dbReference>
<protein>
    <submittedName>
        <fullName evidence="3">F-box/RNI-like superfamily protein</fullName>
    </submittedName>
</protein>
<dbReference type="SUPFAM" id="SSF52047">
    <property type="entry name" value="RNI-like"/>
    <property type="match status" value="1"/>
</dbReference>
<dbReference type="Proteomes" id="UP000325081">
    <property type="component" value="Unassembled WGS sequence"/>
</dbReference>
<dbReference type="AlphaFoldDB" id="A0A5A7QUQ5"/>
<evidence type="ECO:0000259" key="2">
    <source>
        <dbReference type="Pfam" id="PF25568"/>
    </source>
</evidence>
<feature type="non-terminal residue" evidence="3">
    <location>
        <position position="242"/>
    </location>
</feature>
<dbReference type="PANTHER" id="PTHR34145:SF28">
    <property type="entry name" value="F-BOX DOMAIN-CONTAINING PROTEIN"/>
    <property type="match status" value="1"/>
</dbReference>
<dbReference type="EMBL" id="BKCP01008404">
    <property type="protein sequence ID" value="GER49065.1"/>
    <property type="molecule type" value="Genomic_DNA"/>
</dbReference>